<evidence type="ECO:0000256" key="3">
    <source>
        <dbReference type="ARBA" id="ARBA00022729"/>
    </source>
</evidence>
<evidence type="ECO:0008006" key="8">
    <source>
        <dbReference type="Google" id="ProtNLM"/>
    </source>
</evidence>
<accession>A0ABX6JUC5</accession>
<dbReference type="Gene3D" id="2.60.40.10">
    <property type="entry name" value="Immunoglobulins"/>
    <property type="match status" value="1"/>
</dbReference>
<dbReference type="EMBL" id="CP049933">
    <property type="protein sequence ID" value="QIM17891.1"/>
    <property type="molecule type" value="Genomic_DNA"/>
</dbReference>
<feature type="domain" description="SD-repeat containing protein B" evidence="4">
    <location>
        <begin position="407"/>
        <end position="528"/>
    </location>
</feature>
<evidence type="ECO:0000256" key="1">
    <source>
        <dbReference type="ARBA" id="ARBA00004613"/>
    </source>
</evidence>
<comment type="subcellular location">
    <subcellularLocation>
        <location evidence="1">Secreted</location>
    </subcellularLocation>
</comment>
<organism evidence="6 7">
    <name type="scientific">Leucobacter coleopterorum</name>
    <dbReference type="NCBI Taxonomy" id="2714933"/>
    <lineage>
        <taxon>Bacteria</taxon>
        <taxon>Bacillati</taxon>
        <taxon>Actinomycetota</taxon>
        <taxon>Actinomycetes</taxon>
        <taxon>Micrococcales</taxon>
        <taxon>Microbacteriaceae</taxon>
        <taxon>Leucobacter</taxon>
    </lineage>
</organism>
<name>A0ABX6JUC5_9MICO</name>
<evidence type="ECO:0000259" key="5">
    <source>
        <dbReference type="Pfam" id="PF19407"/>
    </source>
</evidence>
<evidence type="ECO:0000259" key="4">
    <source>
        <dbReference type="Pfam" id="PF17210"/>
    </source>
</evidence>
<reference evidence="6 7" key="1">
    <citation type="submission" date="2020-03" db="EMBL/GenBank/DDBJ databases">
        <title>Leucobacter sp. nov., isolated from beetles.</title>
        <authorList>
            <person name="Hyun D.-W."/>
            <person name="Bae J.-W."/>
        </authorList>
    </citation>
    <scope>NUCLEOTIDE SEQUENCE [LARGE SCALE GENOMIC DNA]</scope>
    <source>
        <strain evidence="6 7">HDW9A</strain>
    </source>
</reference>
<keyword evidence="2" id="KW-0964">Secreted</keyword>
<evidence type="ECO:0000256" key="2">
    <source>
        <dbReference type="ARBA" id="ARBA00022525"/>
    </source>
</evidence>
<dbReference type="InterPro" id="IPR033764">
    <property type="entry name" value="Sdr_B"/>
</dbReference>
<feature type="domain" description="DUF5979" evidence="5">
    <location>
        <begin position="645"/>
        <end position="738"/>
    </location>
</feature>
<sequence length="795" mass="84118">MQVADTVEATGTQIPNWASRKIVESENLSFEEMVEHPRAWRQSTYVPETHGGTLGDRLILAQAQARVEKQVRKGVSGAFSDSPPQVTGGDLVQYQISPSLTSGATVPGITSDVWVEDCIPASQSYSDASLAPSVVVLGSTPSDAKRSACEKGETYVRWVFPAQEVNRSINPIVLSVVVSPTVADGSYQSSVVVSADKDVSTLARRTDSAGVQVANVAGIKLEKLALTPIVQANRESASTKELNRWLVKLTNTLPDAGVSSPDVIDVLPAQGQDGTVYSGKFKFVSAEVKSGGASTKVLYTSASAPVIDPKDTSNGASGSTAWCDAPAGGTRVSGTGACPTSADEVTGLRFQRPGEFAMNEAIEVELALVGTGNQRGDRYVNRAAAAVTGLTFTIGPLARVEEVAASSIGDRVWWDLSRNGLQDDFQSQPEPGAPNVTVKLSGTDDLGNAVSLETRTDNQGNYHFDDLRTPNADGYRVEFVKPGGASGFTLQNVQGATPGNSSVADPATGLSAPLSPGQNLDIDTADAGLLANGSLRINKLLEGAGVKLLNVRDTFEFDVECTFEDALVLDETISLTAQGAAAITSDVLGPLPALSECRVVETSAGGADPDLLPDPVTVTVPWSANQTVPGTATASLTNYFSAGTLQLKKRLEGDAERVAQVKDTEFRFLMTCQVEEQSADESSDPLRVDLFSGTWMVKGGETLILGGEDGKPLGIPLGARCFAQETDAGEPPSRRLATTRSKSQWSSLLVHPRRRRCLRLLPSILSSATTKTALRRPRARVTDAIRNCRSHQSRQ</sequence>
<dbReference type="Proteomes" id="UP000503441">
    <property type="component" value="Chromosome"/>
</dbReference>
<keyword evidence="3" id="KW-0732">Signal</keyword>
<evidence type="ECO:0000313" key="6">
    <source>
        <dbReference type="EMBL" id="QIM17891.1"/>
    </source>
</evidence>
<feature type="domain" description="DUF5979" evidence="5">
    <location>
        <begin position="536"/>
        <end position="637"/>
    </location>
</feature>
<dbReference type="InterPro" id="IPR046022">
    <property type="entry name" value="DUF5979"/>
</dbReference>
<evidence type="ECO:0000313" key="7">
    <source>
        <dbReference type="Proteomes" id="UP000503441"/>
    </source>
</evidence>
<gene>
    <name evidence="6" type="ORF">G7066_02875</name>
</gene>
<keyword evidence="7" id="KW-1185">Reference proteome</keyword>
<dbReference type="SUPFAM" id="SSF117074">
    <property type="entry name" value="Hypothetical protein PA1324"/>
    <property type="match status" value="1"/>
</dbReference>
<proteinExistence type="predicted"/>
<protein>
    <recommendedName>
        <fullName evidence="8">SD-repeat containing protein B domain-containing protein</fullName>
    </recommendedName>
</protein>
<dbReference type="InterPro" id="IPR013783">
    <property type="entry name" value="Ig-like_fold"/>
</dbReference>
<dbReference type="Pfam" id="PF19407">
    <property type="entry name" value="DUF5979"/>
    <property type="match status" value="2"/>
</dbReference>
<dbReference type="Pfam" id="PF17210">
    <property type="entry name" value="SdrD_B"/>
    <property type="match status" value="1"/>
</dbReference>